<proteinExistence type="predicted"/>
<accession>A0AAV5PFD7</accession>
<evidence type="ECO:0000313" key="3">
    <source>
        <dbReference type="Proteomes" id="UP001165243"/>
    </source>
</evidence>
<dbReference type="EMBL" id="BSWK01000020">
    <property type="protein sequence ID" value="GMB87008.1"/>
    <property type="molecule type" value="Genomic_DNA"/>
</dbReference>
<evidence type="ECO:0000259" key="1">
    <source>
        <dbReference type="Pfam" id="PF19087"/>
    </source>
</evidence>
<comment type="caution">
    <text evidence="2">The sequence shown here is derived from an EMBL/GenBank/DDBJ whole genome shotgun (WGS) entry which is preliminary data.</text>
</comment>
<dbReference type="Proteomes" id="UP001165243">
    <property type="component" value="Unassembled WGS sequence"/>
</dbReference>
<dbReference type="InterPro" id="IPR044081">
    <property type="entry name" value="DUF5776"/>
</dbReference>
<sequence>MTWYKDYSALKQKYGSMAKKSYSLVSKLSKNADGVPVLKLKNGKYVAAKKSYVSVPKLYQNPKKYH</sequence>
<protein>
    <recommendedName>
        <fullName evidence="1">DUF5776 domain-containing protein</fullName>
    </recommendedName>
</protein>
<evidence type="ECO:0000313" key="2">
    <source>
        <dbReference type="EMBL" id="GMB87008.1"/>
    </source>
</evidence>
<gene>
    <name evidence="2" type="ORF">ME0900_13810</name>
</gene>
<reference evidence="2" key="1">
    <citation type="submission" date="2023-04" db="EMBL/GenBank/DDBJ databases">
        <title>Draft genome sequences of Lactobacillus delbrueckii subsp. bulgaricus ME-900 and ME-901 with improved acid tolerance.</title>
        <authorList>
            <person name="Ishida T."/>
            <person name="Yamamoto E."/>
            <person name="Koizumi A."/>
            <person name="Fujiwara S."/>
            <person name="Makino S."/>
            <person name="Kano H."/>
            <person name="Kimura K."/>
        </authorList>
    </citation>
    <scope>NUCLEOTIDE SEQUENCE</scope>
    <source>
        <strain evidence="2">ME-900</strain>
    </source>
</reference>
<feature type="domain" description="DUF5776" evidence="1">
    <location>
        <begin position="4"/>
        <end position="53"/>
    </location>
</feature>
<dbReference type="AlphaFoldDB" id="A0AAV5PFD7"/>
<organism evidence="2 3">
    <name type="scientific">Lactobacillus delbrueckii subsp. bulgaricus</name>
    <dbReference type="NCBI Taxonomy" id="1585"/>
    <lineage>
        <taxon>Bacteria</taxon>
        <taxon>Bacillati</taxon>
        <taxon>Bacillota</taxon>
        <taxon>Bacilli</taxon>
        <taxon>Lactobacillales</taxon>
        <taxon>Lactobacillaceae</taxon>
        <taxon>Lactobacillus</taxon>
    </lineage>
</organism>
<dbReference type="Pfam" id="PF19087">
    <property type="entry name" value="DUF5776"/>
    <property type="match status" value="1"/>
</dbReference>
<dbReference type="RefSeq" id="WP_014565305.1">
    <property type="nucleotide sequence ID" value="NZ_RISQ01000008.1"/>
</dbReference>
<name>A0AAV5PFD7_LACDE</name>